<evidence type="ECO:0000313" key="4">
    <source>
        <dbReference type="EMBL" id="WMW77851.1"/>
    </source>
</evidence>
<dbReference type="EMBL" id="CP133721">
    <property type="protein sequence ID" value="WMW77851.1"/>
    <property type="molecule type" value="Genomic_DNA"/>
</dbReference>
<sequence>MSIILEAKNTIFDKLEGFIKKFYTNELIKGIILFVGLGLLYFIFTLLIEYFLWLPTIGRTILFWLFVGVEILLFIRFIAFPLFKLFKLQKGIDYTGASLIIGNHFTDVQDKLLNFLQLSSQQQPSELVLASIDQKAAALKPIPFSKAVNFSKNKKYIPFAVVPLVIFLLFYVSGNADLVATSFSRIVSYNENFAKPAPFQFEIVTNSLLVEQNKNFQLQVKTTGKIVPENVSIVIGNESYFLENRAQGLFAYSFTNVQQSIRFHFEANGITSKDYELKMVNVPTISVFNLKLDYPSYLGKKSEIIQGTGNAVVPQGTKVTWIIEAVATKTINYKEGKTNTLFTKQATQFIHSSYITHNTDYQISISNKQLPNFEQLNYKITTINDQYPTISTSIAPDSLRLKQQVAIGQVSDDYGMSALQVVFYDAQNPKKLFRKNLPIKNKLVDQFVYAFPDGIALDAGKTYEYYFEVFDNDVVNGKKATKSDVFNHKELTEAQKQQKALQEQQNTISSLQKALDKQDKQLDDLEKLKKIDKQKESLDYKDQKKIEDFLNRQKQQQEMMKDFSQKMKENLENFKPEQKDSDKKELLDRLDKAEKEAQKNEKLLKELEELTKKLQKDELFDKADKLKQQAKTQQKSLEQLVELTKRYYVEQKANQLIDKLEQLAEKQEQLAKDEKESLDEQNKVSKDFDAIKKELDALDKENKELKSPMDIPNDKGDQKDVEQDQQKAEDNLAKKQASAANKNQKSAANKMKQMSQKMSDSMSSSEMQENQEDAKLLRQILDNLLTFSFDQEKLLNKFKGITNSKTAINSLLKKQQELKTQFKHVDDSLFALAMRQPKLSDIVLKEIEEVHYNLEKAIENLPTTNRYKGISHQQFVLSSANKLADFLSNVQSDMNNANMSASGGGKPKPGKGSGSGQQLSDIIQKQKGLGEKMKGEQEGNKSGQQGKPKQQGSTGKGGQNGSEGAEGDAGKLLEILKQQQELRESLEQELNKQGLSGNGQSALQKMKELEKQLINKGFSQENYNRALQVTHELLKLENAQKQQGQDTKREANTNTKDYLGANKPLPPALLNYLQSVEILNRQSLPLQPNFNQRVQSYFNK</sequence>
<feature type="region of interest" description="Disordered" evidence="2">
    <location>
        <begin position="700"/>
        <end position="771"/>
    </location>
</feature>
<feature type="transmembrane region" description="Helical" evidence="3">
    <location>
        <begin position="30"/>
        <end position="55"/>
    </location>
</feature>
<protein>
    <submittedName>
        <fullName evidence="4">DUF4175 family protein</fullName>
    </submittedName>
</protein>
<organism evidence="4 5">
    <name type="scientific">Flavobacterium nakdongensis</name>
    <dbReference type="NCBI Taxonomy" id="3073563"/>
    <lineage>
        <taxon>Bacteria</taxon>
        <taxon>Pseudomonadati</taxon>
        <taxon>Bacteroidota</taxon>
        <taxon>Flavobacteriia</taxon>
        <taxon>Flavobacteriales</taxon>
        <taxon>Flavobacteriaceae</taxon>
        <taxon>Flavobacterium</taxon>
    </lineage>
</organism>
<evidence type="ECO:0000256" key="2">
    <source>
        <dbReference type="SAM" id="MobiDB-lite"/>
    </source>
</evidence>
<reference evidence="4" key="1">
    <citation type="submission" date="2023-09" db="EMBL/GenBank/DDBJ databases">
        <title>Flavobacterium sp. 20NA77.7 isolated from freshwater.</title>
        <authorList>
            <person name="Le V."/>
            <person name="Ko S.-R."/>
            <person name="Ahn C.-Y."/>
            <person name="Oh H.-M."/>
        </authorList>
    </citation>
    <scope>NUCLEOTIDE SEQUENCE</scope>
    <source>
        <strain evidence="4">20NA77.7</strain>
    </source>
</reference>
<keyword evidence="3" id="KW-1133">Transmembrane helix</keyword>
<feature type="compositionally biased region" description="Basic and acidic residues" evidence="2">
    <location>
        <begin position="928"/>
        <end position="939"/>
    </location>
</feature>
<feature type="compositionally biased region" description="Basic and acidic residues" evidence="2">
    <location>
        <begin position="700"/>
        <end position="733"/>
    </location>
</feature>
<evidence type="ECO:0000256" key="3">
    <source>
        <dbReference type="SAM" id="Phobius"/>
    </source>
</evidence>
<keyword evidence="3" id="KW-0472">Membrane</keyword>
<feature type="region of interest" description="Disordered" evidence="2">
    <location>
        <begin position="667"/>
        <end position="686"/>
    </location>
</feature>
<feature type="region of interest" description="Disordered" evidence="2">
    <location>
        <begin position="1040"/>
        <end position="1062"/>
    </location>
</feature>
<accession>A0ABY9RA75</accession>
<keyword evidence="5" id="KW-1185">Reference proteome</keyword>
<name>A0ABY9RA75_9FLAO</name>
<feature type="compositionally biased region" description="Gly residues" evidence="2">
    <location>
        <begin position="902"/>
        <end position="915"/>
    </location>
</feature>
<keyword evidence="3" id="KW-0812">Transmembrane</keyword>
<feature type="coiled-coil region" evidence="1">
    <location>
        <begin position="969"/>
        <end position="996"/>
    </location>
</feature>
<feature type="transmembrane region" description="Helical" evidence="3">
    <location>
        <begin position="61"/>
        <end position="83"/>
    </location>
</feature>
<feature type="compositionally biased region" description="Low complexity" evidence="2">
    <location>
        <begin position="734"/>
        <end position="768"/>
    </location>
</feature>
<evidence type="ECO:0000313" key="5">
    <source>
        <dbReference type="Proteomes" id="UP001180481"/>
    </source>
</evidence>
<keyword evidence="1" id="KW-0175">Coiled coil</keyword>
<feature type="compositionally biased region" description="Low complexity" evidence="2">
    <location>
        <begin position="940"/>
        <end position="953"/>
    </location>
</feature>
<dbReference type="RefSeq" id="WP_309532185.1">
    <property type="nucleotide sequence ID" value="NZ_CP133721.1"/>
</dbReference>
<feature type="region of interest" description="Disordered" evidence="2">
    <location>
        <begin position="895"/>
        <end position="967"/>
    </location>
</feature>
<proteinExistence type="predicted"/>
<gene>
    <name evidence="4" type="ORF">RF683_10210</name>
</gene>
<evidence type="ECO:0000256" key="1">
    <source>
        <dbReference type="SAM" id="Coils"/>
    </source>
</evidence>
<feature type="transmembrane region" description="Helical" evidence="3">
    <location>
        <begin position="156"/>
        <end position="174"/>
    </location>
</feature>
<feature type="coiled-coil region" evidence="1">
    <location>
        <begin position="494"/>
        <end position="535"/>
    </location>
</feature>
<dbReference type="Proteomes" id="UP001180481">
    <property type="component" value="Chromosome"/>
</dbReference>